<evidence type="ECO:0000313" key="1">
    <source>
        <dbReference type="EMBL" id="MBW2961025.1"/>
    </source>
</evidence>
<gene>
    <name evidence="1" type="ORF">KW502_04330</name>
</gene>
<evidence type="ECO:0000313" key="2">
    <source>
        <dbReference type="Proteomes" id="UP000719267"/>
    </source>
</evidence>
<sequence length="60" mass="6784">MGLKSSFFKGLSKLNKIILPNYTKKGLELENATKFQLAIIGWKAWVTKHATNHNQKLLGN</sequence>
<comment type="caution">
    <text evidence="1">The sequence shown here is derived from an EMBL/GenBank/DDBJ whole genome shotgun (WGS) entry which is preliminary data.</text>
</comment>
<name>A0ABS6VZK4_9FLAO</name>
<keyword evidence="2" id="KW-1185">Reference proteome</keyword>
<proteinExistence type="predicted"/>
<accession>A0ABS6VZK4</accession>
<organism evidence="1 2">
    <name type="scientific">Mesonia aestuariivivens</name>
    <dbReference type="NCBI Taxonomy" id="2796128"/>
    <lineage>
        <taxon>Bacteria</taxon>
        <taxon>Pseudomonadati</taxon>
        <taxon>Bacteroidota</taxon>
        <taxon>Flavobacteriia</taxon>
        <taxon>Flavobacteriales</taxon>
        <taxon>Flavobacteriaceae</taxon>
        <taxon>Mesonia</taxon>
    </lineage>
</organism>
<dbReference type="EMBL" id="JAHWDF010000003">
    <property type="protein sequence ID" value="MBW2961025.1"/>
    <property type="molecule type" value="Genomic_DNA"/>
</dbReference>
<protein>
    <submittedName>
        <fullName evidence="1">SsrA-binding protein</fullName>
    </submittedName>
</protein>
<dbReference type="RefSeq" id="WP_219039309.1">
    <property type="nucleotide sequence ID" value="NZ_JAHWDF010000003.1"/>
</dbReference>
<reference evidence="1 2" key="1">
    <citation type="submission" date="2021-07" db="EMBL/GenBank/DDBJ databases">
        <title>Mesonia aestuariivivens sp. nov., isolated from a tidal flat.</title>
        <authorList>
            <person name="Kim Y.-O."/>
            <person name="Yoon J.-H."/>
        </authorList>
    </citation>
    <scope>NUCLEOTIDE SEQUENCE [LARGE SCALE GENOMIC DNA]</scope>
    <source>
        <strain evidence="1 2">JHPTF-M18</strain>
    </source>
</reference>
<dbReference type="Proteomes" id="UP000719267">
    <property type="component" value="Unassembled WGS sequence"/>
</dbReference>